<dbReference type="KEGG" id="hsk:H4317_13375"/>
<feature type="compositionally biased region" description="Polar residues" evidence="1">
    <location>
        <begin position="1"/>
        <end position="13"/>
    </location>
</feature>
<evidence type="ECO:0000313" key="3">
    <source>
        <dbReference type="Proteomes" id="UP000515489"/>
    </source>
</evidence>
<feature type="compositionally biased region" description="Low complexity" evidence="1">
    <location>
        <begin position="82"/>
        <end position="94"/>
    </location>
</feature>
<protein>
    <submittedName>
        <fullName evidence="2">Uncharacterized protein</fullName>
    </submittedName>
</protein>
<accession>A0A7G7W462</accession>
<dbReference type="Proteomes" id="UP000515489">
    <property type="component" value="Chromosome"/>
</dbReference>
<feature type="compositionally biased region" description="Basic and acidic residues" evidence="1">
    <location>
        <begin position="27"/>
        <end position="44"/>
    </location>
</feature>
<dbReference type="EMBL" id="CP060202">
    <property type="protein sequence ID" value="QNH61155.1"/>
    <property type="molecule type" value="Genomic_DNA"/>
</dbReference>
<evidence type="ECO:0000313" key="2">
    <source>
        <dbReference type="EMBL" id="QNH61155.1"/>
    </source>
</evidence>
<gene>
    <name evidence="2" type="ORF">H4317_13375</name>
</gene>
<name>A0A7G7W462_9BACT</name>
<organism evidence="2 3">
    <name type="scientific">Hymenobacter sediminicola</name>
    <dbReference type="NCBI Taxonomy" id="2761579"/>
    <lineage>
        <taxon>Bacteria</taxon>
        <taxon>Pseudomonadati</taxon>
        <taxon>Bacteroidota</taxon>
        <taxon>Cytophagia</taxon>
        <taxon>Cytophagales</taxon>
        <taxon>Hymenobacteraceae</taxon>
        <taxon>Hymenobacter</taxon>
    </lineage>
</organism>
<dbReference type="RefSeq" id="WP_185887085.1">
    <property type="nucleotide sequence ID" value="NZ_CP060202.1"/>
</dbReference>
<feature type="region of interest" description="Disordered" evidence="1">
    <location>
        <begin position="1"/>
        <end position="94"/>
    </location>
</feature>
<feature type="compositionally biased region" description="Polar residues" evidence="1">
    <location>
        <begin position="62"/>
        <end position="79"/>
    </location>
</feature>
<dbReference type="AlphaFoldDB" id="A0A7G7W462"/>
<reference evidence="2 3" key="1">
    <citation type="submission" date="2020-08" db="EMBL/GenBank/DDBJ databases">
        <title>Hymenobacter sp. S2-20-2 genome sequencing.</title>
        <authorList>
            <person name="Jin L."/>
        </authorList>
    </citation>
    <scope>NUCLEOTIDE SEQUENCE [LARGE SCALE GENOMIC DNA]</scope>
    <source>
        <strain evidence="2 3">S2-20-2</strain>
    </source>
</reference>
<keyword evidence="3" id="KW-1185">Reference proteome</keyword>
<proteinExistence type="predicted"/>
<evidence type="ECO:0000256" key="1">
    <source>
        <dbReference type="SAM" id="MobiDB-lite"/>
    </source>
</evidence>
<sequence>MASKNQDSANQNPADALNPGAGANLTDEQRKHREEVYGYKRDEEGTLDTSARLEDETVGIPSGSSTTGPDPDTGSQVDELNNPDFNNPIDDNNR</sequence>